<accession>A0A5M8RHN0</accession>
<keyword evidence="1" id="KW-0812">Transmembrane</keyword>
<dbReference type="InterPro" id="IPR035324">
    <property type="entry name" value="DUF5381"/>
</dbReference>
<dbReference type="Proteomes" id="UP000324326">
    <property type="component" value="Unassembled WGS sequence"/>
</dbReference>
<feature type="transmembrane region" description="Helical" evidence="1">
    <location>
        <begin position="15"/>
        <end position="37"/>
    </location>
</feature>
<dbReference type="Pfam" id="PF17353">
    <property type="entry name" value="DUF5381"/>
    <property type="match status" value="1"/>
</dbReference>
<keyword evidence="1" id="KW-1133">Transmembrane helix</keyword>
<gene>
    <name evidence="2" type="ORF">DX927_22745</name>
</gene>
<evidence type="ECO:0000256" key="1">
    <source>
        <dbReference type="SAM" id="Phobius"/>
    </source>
</evidence>
<proteinExistence type="predicted"/>
<keyword evidence="1" id="KW-0472">Membrane</keyword>
<organism evidence="2 3">
    <name type="scientific">Bacillus swezeyi</name>
    <dbReference type="NCBI Taxonomy" id="1925020"/>
    <lineage>
        <taxon>Bacteria</taxon>
        <taxon>Bacillati</taxon>
        <taxon>Bacillota</taxon>
        <taxon>Bacilli</taxon>
        <taxon>Bacillales</taxon>
        <taxon>Bacillaceae</taxon>
        <taxon>Bacillus</taxon>
    </lineage>
</organism>
<feature type="transmembrane region" description="Helical" evidence="1">
    <location>
        <begin position="49"/>
        <end position="72"/>
    </location>
</feature>
<comment type="caution">
    <text evidence="2">The sequence shown here is derived from an EMBL/GenBank/DDBJ whole genome shotgun (WGS) entry which is preliminary data.</text>
</comment>
<sequence>MKQEKKRTIEVKSRMFFRVWAFAGTAGIGLVGIWLFFEAVKFESKYSLLYLGAGMLGMIYGLITSLMIFPAFTKRGSVIFSIIEGEEGRLFSGKKSVNIKDIKSIKMGRHRYSPKGIFFMDVLIQTRANGLVRIPTYNILPEPEFYKAVELHLLSYMTEEARADWIGQFTEAQRKAYLSEFHKDI</sequence>
<evidence type="ECO:0000313" key="2">
    <source>
        <dbReference type="EMBL" id="KAA6447351.1"/>
    </source>
</evidence>
<name>A0A5M8RHN0_9BACI</name>
<dbReference type="EMBL" id="QSND01000006">
    <property type="protein sequence ID" value="KAA6447351.1"/>
    <property type="molecule type" value="Genomic_DNA"/>
</dbReference>
<dbReference type="RefSeq" id="WP_148959142.1">
    <property type="nucleotide sequence ID" value="NZ_QSND01000006.1"/>
</dbReference>
<reference evidence="2 3" key="1">
    <citation type="submission" date="2018-08" db="EMBL/GenBank/DDBJ databases">
        <title>Bacillus phenotypic plasticity.</title>
        <authorList>
            <person name="Hurtado E."/>
        </authorList>
    </citation>
    <scope>NUCLEOTIDE SEQUENCE [LARGE SCALE GENOMIC DNA]</scope>
    <source>
        <strain evidence="2 3">427</strain>
    </source>
</reference>
<evidence type="ECO:0000313" key="3">
    <source>
        <dbReference type="Proteomes" id="UP000324326"/>
    </source>
</evidence>
<evidence type="ECO:0008006" key="4">
    <source>
        <dbReference type="Google" id="ProtNLM"/>
    </source>
</evidence>
<dbReference type="AlphaFoldDB" id="A0A5M8RHN0"/>
<protein>
    <recommendedName>
        <fullName evidence="4">YfjD family protein</fullName>
    </recommendedName>
</protein>
<dbReference type="STRING" id="1925020.BTA30_04405"/>